<evidence type="ECO:0000313" key="4">
    <source>
        <dbReference type="Proteomes" id="UP001500841"/>
    </source>
</evidence>
<dbReference type="EMBL" id="BAABCV010000007">
    <property type="protein sequence ID" value="GAA4097286.1"/>
    <property type="molecule type" value="Genomic_DNA"/>
</dbReference>
<name>A0ABP7WWT2_9SPHI</name>
<dbReference type="InterPro" id="IPR021782">
    <property type="entry name" value="DUF3347"/>
</dbReference>
<dbReference type="RefSeq" id="WP_345103811.1">
    <property type="nucleotide sequence ID" value="NZ_BAABCV010000007.1"/>
</dbReference>
<feature type="domain" description="DUF3347" evidence="2">
    <location>
        <begin position="33"/>
        <end position="124"/>
    </location>
</feature>
<evidence type="ECO:0000313" key="3">
    <source>
        <dbReference type="EMBL" id="GAA4097286.1"/>
    </source>
</evidence>
<proteinExistence type="predicted"/>
<evidence type="ECO:0000256" key="1">
    <source>
        <dbReference type="SAM" id="SignalP"/>
    </source>
</evidence>
<sequence>MKIVKSALALLILLSTVTYTEAQTGASVSINSIMTGYLDLKNSLVTDDNAAAQLKAKALYDQITTVQTKDMTPKELSTWKNYADKLSFDSRHISESQSIDHQREHFASLSKNVYAVLKVFQLNTGPLYWQYCPMKKASWLSDKQAIENPYYGKSMLDCGSVKETLTAAK</sequence>
<evidence type="ECO:0000259" key="2">
    <source>
        <dbReference type="Pfam" id="PF11827"/>
    </source>
</evidence>
<organism evidence="3 4">
    <name type="scientific">Mucilaginibacter panaciglaebae</name>
    <dbReference type="NCBI Taxonomy" id="502331"/>
    <lineage>
        <taxon>Bacteria</taxon>
        <taxon>Pseudomonadati</taxon>
        <taxon>Bacteroidota</taxon>
        <taxon>Sphingobacteriia</taxon>
        <taxon>Sphingobacteriales</taxon>
        <taxon>Sphingobacteriaceae</taxon>
        <taxon>Mucilaginibacter</taxon>
    </lineage>
</organism>
<dbReference type="Proteomes" id="UP001500841">
    <property type="component" value="Unassembled WGS sequence"/>
</dbReference>
<feature type="chain" id="PRO_5045195708" description="DUF3347 domain-containing protein" evidence="1">
    <location>
        <begin position="23"/>
        <end position="169"/>
    </location>
</feature>
<protein>
    <recommendedName>
        <fullName evidence="2">DUF3347 domain-containing protein</fullName>
    </recommendedName>
</protein>
<keyword evidence="1" id="KW-0732">Signal</keyword>
<feature type="signal peptide" evidence="1">
    <location>
        <begin position="1"/>
        <end position="22"/>
    </location>
</feature>
<accession>A0ABP7WWT2</accession>
<gene>
    <name evidence="3" type="ORF">GCM10022392_20910</name>
</gene>
<comment type="caution">
    <text evidence="3">The sequence shown here is derived from an EMBL/GenBank/DDBJ whole genome shotgun (WGS) entry which is preliminary data.</text>
</comment>
<keyword evidence="4" id="KW-1185">Reference proteome</keyword>
<reference evidence="4" key="1">
    <citation type="journal article" date="2019" name="Int. J. Syst. Evol. Microbiol.">
        <title>The Global Catalogue of Microorganisms (GCM) 10K type strain sequencing project: providing services to taxonomists for standard genome sequencing and annotation.</title>
        <authorList>
            <consortium name="The Broad Institute Genomics Platform"/>
            <consortium name="The Broad Institute Genome Sequencing Center for Infectious Disease"/>
            <person name="Wu L."/>
            <person name="Ma J."/>
        </authorList>
    </citation>
    <scope>NUCLEOTIDE SEQUENCE [LARGE SCALE GENOMIC DNA]</scope>
    <source>
        <strain evidence="4">JCM 17085</strain>
    </source>
</reference>
<dbReference type="Pfam" id="PF11827">
    <property type="entry name" value="DUF3347"/>
    <property type="match status" value="1"/>
</dbReference>